<dbReference type="Pfam" id="PF03995">
    <property type="entry name" value="Inhibitor_I36"/>
    <property type="match status" value="1"/>
</dbReference>
<feature type="signal peptide" evidence="1">
    <location>
        <begin position="1"/>
        <end position="25"/>
    </location>
</feature>
<sequence length="212" mass="21303">MNIKHITAVSSAAAVVLLSTAAAFAQPGIATGAVNVRTGPGTSHAKVGTLSAGELVDVLDCQGSWCFVDRNAGTDGWVSANYLKPAAAQPAPGPSKPDIPFNFGVTVGPGGPAFSFGIGDAPLPAPPAPAAPKVCFFKSTNFSGSQFCVSPGDSNPTLAGSWNNAISSISVEGGAQVTICKNSWYGGMCTTITTSKSSLGTYDNAISSFQAL</sequence>
<dbReference type="SUPFAM" id="SSF49695">
    <property type="entry name" value="gamma-Crystallin-like"/>
    <property type="match status" value="1"/>
</dbReference>
<evidence type="ECO:0000256" key="1">
    <source>
        <dbReference type="SAM" id="SignalP"/>
    </source>
</evidence>
<dbReference type="Proteomes" id="UP000315364">
    <property type="component" value="Chromosome"/>
</dbReference>
<feature type="domain" description="SH3b" evidence="2">
    <location>
        <begin position="22"/>
        <end position="87"/>
    </location>
</feature>
<dbReference type="Gene3D" id="2.30.30.40">
    <property type="entry name" value="SH3 Domains"/>
    <property type="match status" value="1"/>
</dbReference>
<accession>A0A5B8LUD8</accession>
<dbReference type="InterPro" id="IPR036028">
    <property type="entry name" value="SH3-like_dom_sf"/>
</dbReference>
<dbReference type="InterPro" id="IPR011024">
    <property type="entry name" value="G_crystallin-like"/>
</dbReference>
<name>A0A5B8LUD8_9HYPH</name>
<evidence type="ECO:0000313" key="3">
    <source>
        <dbReference type="EMBL" id="QDZ10950.1"/>
    </source>
</evidence>
<dbReference type="EMBL" id="CP042304">
    <property type="protein sequence ID" value="QDZ10950.1"/>
    <property type="molecule type" value="Genomic_DNA"/>
</dbReference>
<dbReference type="PANTHER" id="PTHR34408">
    <property type="entry name" value="FAMILY PROTEIN, PUTATIVE-RELATED"/>
    <property type="match status" value="1"/>
</dbReference>
<dbReference type="InterPro" id="IPR052354">
    <property type="entry name" value="Cell_Wall_Dynamics_Protein"/>
</dbReference>
<dbReference type="PANTHER" id="PTHR34408:SF1">
    <property type="entry name" value="GLYCOSYL HYDROLASE FAMILY 19 DOMAIN-CONTAINING PROTEIN HI_1415"/>
    <property type="match status" value="1"/>
</dbReference>
<dbReference type="PROSITE" id="PS51781">
    <property type="entry name" value="SH3B"/>
    <property type="match status" value="1"/>
</dbReference>
<protein>
    <submittedName>
        <fullName evidence="3">SH3 domain-containing protein</fullName>
    </submittedName>
</protein>
<evidence type="ECO:0000313" key="4">
    <source>
        <dbReference type="Proteomes" id="UP000315364"/>
    </source>
</evidence>
<proteinExistence type="predicted"/>
<dbReference type="RefSeq" id="WP_146289734.1">
    <property type="nucleotide sequence ID" value="NZ_CP042304.1"/>
</dbReference>
<dbReference type="SMART" id="SM00287">
    <property type="entry name" value="SH3b"/>
    <property type="match status" value="1"/>
</dbReference>
<dbReference type="Pfam" id="PF08239">
    <property type="entry name" value="SH3_3"/>
    <property type="match status" value="1"/>
</dbReference>
<dbReference type="AlphaFoldDB" id="A0A5B8LUD8"/>
<evidence type="ECO:0000259" key="2">
    <source>
        <dbReference type="PROSITE" id="PS51781"/>
    </source>
</evidence>
<organism evidence="3 4">
    <name type="scientific">Devosia ginsengisoli</name>
    <dbReference type="NCBI Taxonomy" id="400770"/>
    <lineage>
        <taxon>Bacteria</taxon>
        <taxon>Pseudomonadati</taxon>
        <taxon>Pseudomonadota</taxon>
        <taxon>Alphaproteobacteria</taxon>
        <taxon>Hyphomicrobiales</taxon>
        <taxon>Devosiaceae</taxon>
        <taxon>Devosia</taxon>
    </lineage>
</organism>
<dbReference type="OrthoDB" id="8457065at2"/>
<keyword evidence="1" id="KW-0732">Signal</keyword>
<dbReference type="InterPro" id="IPR003646">
    <property type="entry name" value="SH3-like_bac-type"/>
</dbReference>
<dbReference type="KEGG" id="dea:FPZ08_09415"/>
<keyword evidence="4" id="KW-1185">Reference proteome</keyword>
<dbReference type="Gene3D" id="2.60.20.10">
    <property type="entry name" value="Crystallins"/>
    <property type="match status" value="1"/>
</dbReference>
<reference evidence="3 4" key="1">
    <citation type="submission" date="2019-07" db="EMBL/GenBank/DDBJ databases">
        <title>Full genome sequence of Devosia sp. Gsoil 520.</title>
        <authorList>
            <person name="Im W.-T."/>
        </authorList>
    </citation>
    <scope>NUCLEOTIDE SEQUENCE [LARGE SCALE GENOMIC DNA]</scope>
    <source>
        <strain evidence="3 4">Gsoil 520</strain>
    </source>
</reference>
<dbReference type="SUPFAM" id="SSF50044">
    <property type="entry name" value="SH3-domain"/>
    <property type="match status" value="1"/>
</dbReference>
<gene>
    <name evidence="3" type="ORF">FPZ08_09415</name>
</gene>
<feature type="chain" id="PRO_5022664875" evidence="1">
    <location>
        <begin position="26"/>
        <end position="212"/>
    </location>
</feature>